<dbReference type="GO" id="GO:0016787">
    <property type="term" value="F:hydrolase activity"/>
    <property type="evidence" value="ECO:0007669"/>
    <property type="project" value="UniProtKB-KW"/>
</dbReference>
<dbReference type="PANTHER" id="PTHR48081">
    <property type="entry name" value="AB HYDROLASE SUPERFAMILY PROTEIN C4A8.06C"/>
    <property type="match status" value="1"/>
</dbReference>
<accession>A0A127Q673</accession>
<name>A0A127Q673_9BURK</name>
<dbReference type="OrthoDB" id="9771666at2"/>
<evidence type="ECO:0000313" key="4">
    <source>
        <dbReference type="Proteomes" id="UP000074561"/>
    </source>
</evidence>
<dbReference type="KEGG" id="cpra:CPter91_3188"/>
<sequence length="289" mass="32273">MKKQENEVILLQVKPNYNLIPGLLATEREEKAPWANDVLVINNITVGSIAIFPAKNIASGKAVIVCPGGGYGVSAFSHEGLAVAKELSEAGITAFALKFRLPSDNVMTHKEITPLQDLQQAILYVRQNAYRWNINPDQIGTMGFSAGGHLVATAASHYDINTIENPQHINLRPDFMVLVYPVISFQDNLVSLNTRQNLLSNNPTQDQKDYFSNELYVTANTPPTYLVHAKDDDTVKVENSIVYYEMLQRKKIPSQLYLYKNGGHGFGLINPASNIHWMNDCLKWIAKMQ</sequence>
<dbReference type="PATRIC" id="fig|279113.9.peg.3149"/>
<evidence type="ECO:0000256" key="1">
    <source>
        <dbReference type="ARBA" id="ARBA00022801"/>
    </source>
</evidence>
<dbReference type="RefSeq" id="WP_082792860.1">
    <property type="nucleotide sequence ID" value="NZ_CP013234.1"/>
</dbReference>
<gene>
    <name evidence="3" type="ORF">CPter91_3188</name>
</gene>
<dbReference type="Pfam" id="PF20434">
    <property type="entry name" value="BD-FAE"/>
    <property type="match status" value="1"/>
</dbReference>
<dbReference type="Gene3D" id="3.40.50.1820">
    <property type="entry name" value="alpha/beta hydrolase"/>
    <property type="match status" value="1"/>
</dbReference>
<reference evidence="3 4" key="1">
    <citation type="submission" date="2015-11" db="EMBL/GenBank/DDBJ databases">
        <title>Exploring the genomic traits of fungus-feeding bacterial genus Collimonas.</title>
        <authorList>
            <person name="Song C."/>
            <person name="Schmidt R."/>
            <person name="de Jager V."/>
            <person name="Krzyzanowska D."/>
            <person name="Jongedijk E."/>
            <person name="Cankar K."/>
            <person name="Beekwilder J."/>
            <person name="van Veen A."/>
            <person name="de Boer W."/>
            <person name="van Veen J.A."/>
            <person name="Garbeva P."/>
        </authorList>
    </citation>
    <scope>NUCLEOTIDE SEQUENCE [LARGE SCALE GENOMIC DNA]</scope>
    <source>
        <strain evidence="3 4">Ter91</strain>
    </source>
</reference>
<protein>
    <submittedName>
        <fullName evidence="3">Alpha/beta hydrolase fold family protein</fullName>
    </submittedName>
</protein>
<organism evidence="3 4">
    <name type="scientific">Collimonas pratensis</name>
    <dbReference type="NCBI Taxonomy" id="279113"/>
    <lineage>
        <taxon>Bacteria</taxon>
        <taxon>Pseudomonadati</taxon>
        <taxon>Pseudomonadota</taxon>
        <taxon>Betaproteobacteria</taxon>
        <taxon>Burkholderiales</taxon>
        <taxon>Oxalobacteraceae</taxon>
        <taxon>Collimonas</taxon>
    </lineage>
</organism>
<dbReference type="Proteomes" id="UP000074561">
    <property type="component" value="Chromosome"/>
</dbReference>
<dbReference type="STRING" id="279113.CPter91_3188"/>
<dbReference type="EMBL" id="CP013234">
    <property type="protein sequence ID" value="AMP05521.1"/>
    <property type="molecule type" value="Genomic_DNA"/>
</dbReference>
<proteinExistence type="predicted"/>
<dbReference type="PANTHER" id="PTHR48081:SF6">
    <property type="entry name" value="PEPTIDASE S9 PROLYL OLIGOPEPTIDASE CATALYTIC DOMAIN-CONTAINING PROTEIN"/>
    <property type="match status" value="1"/>
</dbReference>
<dbReference type="AlphaFoldDB" id="A0A127Q673"/>
<feature type="domain" description="BD-FAE-like" evidence="2">
    <location>
        <begin position="53"/>
        <end position="246"/>
    </location>
</feature>
<dbReference type="InterPro" id="IPR050300">
    <property type="entry name" value="GDXG_lipolytic_enzyme"/>
</dbReference>
<dbReference type="InterPro" id="IPR029058">
    <property type="entry name" value="AB_hydrolase_fold"/>
</dbReference>
<dbReference type="SUPFAM" id="SSF53474">
    <property type="entry name" value="alpha/beta-Hydrolases"/>
    <property type="match status" value="1"/>
</dbReference>
<keyword evidence="1 3" id="KW-0378">Hydrolase</keyword>
<dbReference type="InterPro" id="IPR049492">
    <property type="entry name" value="BD-FAE-like_dom"/>
</dbReference>
<evidence type="ECO:0000313" key="3">
    <source>
        <dbReference type="EMBL" id="AMP05521.1"/>
    </source>
</evidence>
<evidence type="ECO:0000259" key="2">
    <source>
        <dbReference type="Pfam" id="PF20434"/>
    </source>
</evidence>